<dbReference type="NCBIfam" id="TIGR01726">
    <property type="entry name" value="HEQRo_perm_3TM"/>
    <property type="match status" value="1"/>
</dbReference>
<dbReference type="AlphaFoldDB" id="A0A2D2C5T9"/>
<evidence type="ECO:0000256" key="3">
    <source>
        <dbReference type="ARBA" id="ARBA00022448"/>
    </source>
</evidence>
<keyword evidence="5 8" id="KW-0812">Transmembrane</keyword>
<feature type="transmembrane region" description="Helical" evidence="8">
    <location>
        <begin position="152"/>
        <end position="179"/>
    </location>
</feature>
<dbReference type="PANTHER" id="PTHR30614">
    <property type="entry name" value="MEMBRANE COMPONENT OF AMINO ACID ABC TRANSPORTER"/>
    <property type="match status" value="1"/>
</dbReference>
<organism evidence="10 11">
    <name type="scientific">Paracoccus yeei</name>
    <dbReference type="NCBI Taxonomy" id="147645"/>
    <lineage>
        <taxon>Bacteria</taxon>
        <taxon>Pseudomonadati</taxon>
        <taxon>Pseudomonadota</taxon>
        <taxon>Alphaproteobacteria</taxon>
        <taxon>Rhodobacterales</taxon>
        <taxon>Paracoccaceae</taxon>
        <taxon>Paracoccus</taxon>
    </lineage>
</organism>
<evidence type="ECO:0000256" key="7">
    <source>
        <dbReference type="ARBA" id="ARBA00023136"/>
    </source>
</evidence>
<dbReference type="PROSITE" id="PS50928">
    <property type="entry name" value="ABC_TM1"/>
    <property type="match status" value="1"/>
</dbReference>
<dbReference type="InterPro" id="IPR000515">
    <property type="entry name" value="MetI-like"/>
</dbReference>
<dbReference type="CDD" id="cd06261">
    <property type="entry name" value="TM_PBP2"/>
    <property type="match status" value="1"/>
</dbReference>
<feature type="domain" description="ABC transmembrane type-1" evidence="9">
    <location>
        <begin position="155"/>
        <end position="343"/>
    </location>
</feature>
<dbReference type="InterPro" id="IPR010065">
    <property type="entry name" value="AA_ABC_transptr_permease_3TM"/>
</dbReference>
<comment type="subcellular location">
    <subcellularLocation>
        <location evidence="1">Cell inner membrane</location>
        <topology evidence="1">Multi-pass membrane protein</topology>
    </subcellularLocation>
    <subcellularLocation>
        <location evidence="8">Cell membrane</location>
        <topology evidence="8">Multi-pass membrane protein</topology>
    </subcellularLocation>
</comment>
<evidence type="ECO:0000256" key="4">
    <source>
        <dbReference type="ARBA" id="ARBA00022475"/>
    </source>
</evidence>
<evidence type="ECO:0000256" key="8">
    <source>
        <dbReference type="RuleBase" id="RU363032"/>
    </source>
</evidence>
<dbReference type="InterPro" id="IPR035906">
    <property type="entry name" value="MetI-like_sf"/>
</dbReference>
<name>A0A2D2C5T9_9RHOB</name>
<feature type="transmembrane region" description="Helical" evidence="8">
    <location>
        <begin position="200"/>
        <end position="217"/>
    </location>
</feature>
<feature type="transmembrane region" description="Helical" evidence="8">
    <location>
        <begin position="330"/>
        <end position="351"/>
    </location>
</feature>
<evidence type="ECO:0000256" key="2">
    <source>
        <dbReference type="ARBA" id="ARBA00010072"/>
    </source>
</evidence>
<accession>A0A2D2C5T9</accession>
<dbReference type="EMBL" id="CP024423">
    <property type="protein sequence ID" value="ATQ57846.1"/>
    <property type="molecule type" value="Genomic_DNA"/>
</dbReference>
<feature type="transmembrane region" description="Helical" evidence="8">
    <location>
        <begin position="95"/>
        <end position="113"/>
    </location>
</feature>
<dbReference type="GO" id="GO:0006865">
    <property type="term" value="P:amino acid transport"/>
    <property type="evidence" value="ECO:0007669"/>
    <property type="project" value="TreeGrafter"/>
</dbReference>
<proteinExistence type="inferred from homology"/>
<dbReference type="Proteomes" id="UP000229314">
    <property type="component" value="Plasmid pTT13-1"/>
</dbReference>
<keyword evidence="6 8" id="KW-1133">Transmembrane helix</keyword>
<comment type="similarity">
    <text evidence="2">Belongs to the binding-protein-dependent transport system permease family. HisMQ subfamily.</text>
</comment>
<evidence type="ECO:0000256" key="5">
    <source>
        <dbReference type="ARBA" id="ARBA00022692"/>
    </source>
</evidence>
<dbReference type="Pfam" id="PF00528">
    <property type="entry name" value="BPD_transp_1"/>
    <property type="match status" value="1"/>
</dbReference>
<keyword evidence="7 8" id="KW-0472">Membrane</keyword>
<dbReference type="RefSeq" id="WP_099650254.1">
    <property type="nucleotide sequence ID" value="NZ_CAJGAB010000033.1"/>
</dbReference>
<dbReference type="InterPro" id="IPR043429">
    <property type="entry name" value="ArtM/GltK/GlnP/TcyL/YhdX-like"/>
</dbReference>
<dbReference type="SUPFAM" id="SSF161098">
    <property type="entry name" value="MetI-like"/>
    <property type="match status" value="1"/>
</dbReference>
<keyword evidence="4" id="KW-1003">Cell membrane</keyword>
<dbReference type="Gene3D" id="1.10.3720.10">
    <property type="entry name" value="MetI-like"/>
    <property type="match status" value="1"/>
</dbReference>
<reference evidence="10 11" key="1">
    <citation type="submission" date="2017-10" db="EMBL/GenBank/DDBJ databases">
        <title>Complete genome sequence of Paracoccus yeei TT13 isolated from human skin.</title>
        <authorList>
            <person name="Lee K."/>
            <person name="Lim J.Y."/>
            <person name="Hwang I."/>
        </authorList>
    </citation>
    <scope>NUCLEOTIDE SEQUENCE [LARGE SCALE GENOMIC DNA]</scope>
    <source>
        <strain evidence="10 11">TT13</strain>
        <plasmid evidence="11">Plasmid ptt13-1</plasmid>
    </source>
</reference>
<evidence type="ECO:0000313" key="11">
    <source>
        <dbReference type="Proteomes" id="UP000229314"/>
    </source>
</evidence>
<evidence type="ECO:0000256" key="1">
    <source>
        <dbReference type="ARBA" id="ARBA00004429"/>
    </source>
</evidence>
<evidence type="ECO:0000259" key="9">
    <source>
        <dbReference type="PROSITE" id="PS50928"/>
    </source>
</evidence>
<gene>
    <name evidence="10" type="ORF">PYTT13_18435</name>
</gene>
<feature type="transmembrane region" description="Helical" evidence="8">
    <location>
        <begin position="223"/>
        <end position="241"/>
    </location>
</feature>
<dbReference type="GO" id="GO:0022857">
    <property type="term" value="F:transmembrane transporter activity"/>
    <property type="evidence" value="ECO:0007669"/>
    <property type="project" value="InterPro"/>
</dbReference>
<feature type="transmembrane region" description="Helical" evidence="8">
    <location>
        <begin position="23"/>
        <end position="45"/>
    </location>
</feature>
<evidence type="ECO:0000313" key="10">
    <source>
        <dbReference type="EMBL" id="ATQ57846.1"/>
    </source>
</evidence>
<keyword evidence="3 8" id="KW-0813">Transport</keyword>
<sequence>MTMAVNQPRPAARLWLRHLRKSYFASPFSALLTMTCIGLMAWILWSLIDWAILSATFDPAARREECRAAGGACWSVIANRWRLILFGIYPYDEQWRSALAIVSVIVVIVLSCIPRFWTVGRISAIWGFGAATFYILMKGGILGLSQVGEEQWGGLCLTLFLFVATSVLGMPMAIGLALMRRSELPVVAKVTGLFIDAVRSLPLLAILFTAAVVLPFALPEVLIGQKLYRVIFGAALFFAAYQAEILRGGFQGVGSGQEEAAKALGVPYRHRIARILLPQAFRLALPATINQFVITFMETSLVVVVGFVELLAAGNAAYGTGDWKFAYVEVYVFISAIYFSFVFGLSRYGAYLERRMNIGRR</sequence>
<protein>
    <submittedName>
        <fullName evidence="10">ABC transporter permease</fullName>
    </submittedName>
</protein>
<dbReference type="PANTHER" id="PTHR30614:SF41">
    <property type="entry name" value="INNER MEMBRANE AMINO-ACID ABC TRANSPORTER PERMEASE PROTEIN YHDY"/>
    <property type="match status" value="1"/>
</dbReference>
<dbReference type="GO" id="GO:0043190">
    <property type="term" value="C:ATP-binding cassette (ABC) transporter complex"/>
    <property type="evidence" value="ECO:0007669"/>
    <property type="project" value="InterPro"/>
</dbReference>
<feature type="transmembrane region" description="Helical" evidence="8">
    <location>
        <begin position="125"/>
        <end position="146"/>
    </location>
</feature>
<feature type="transmembrane region" description="Helical" evidence="8">
    <location>
        <begin position="292"/>
        <end position="318"/>
    </location>
</feature>
<evidence type="ECO:0000256" key="6">
    <source>
        <dbReference type="ARBA" id="ARBA00022989"/>
    </source>
</evidence>
<keyword evidence="10" id="KW-0614">Plasmid</keyword>
<dbReference type="GeneID" id="78899633"/>
<geneLocation type="plasmid" evidence="11">
    <name>ptt13-1</name>
</geneLocation>